<comment type="caution">
    <text evidence="1">The sequence shown here is derived from an EMBL/GenBank/DDBJ whole genome shotgun (WGS) entry which is preliminary data.</text>
</comment>
<dbReference type="AlphaFoldDB" id="A0A916JGP1"/>
<organism evidence="1 2">
    <name type="scientific">Dyadobacter helix</name>
    <dbReference type="NCBI Taxonomy" id="2822344"/>
    <lineage>
        <taxon>Bacteria</taxon>
        <taxon>Pseudomonadati</taxon>
        <taxon>Bacteroidota</taxon>
        <taxon>Cytophagia</taxon>
        <taxon>Cytophagales</taxon>
        <taxon>Spirosomataceae</taxon>
        <taxon>Dyadobacter</taxon>
    </lineage>
</organism>
<reference evidence="1" key="1">
    <citation type="submission" date="2021-04" db="EMBL/GenBank/DDBJ databases">
        <authorList>
            <person name="Rodrigo-Torres L."/>
            <person name="Arahal R. D."/>
            <person name="Lucena T."/>
        </authorList>
    </citation>
    <scope>NUCLEOTIDE SEQUENCE</scope>
    <source>
        <strain evidence="1">CECT 9275</strain>
    </source>
</reference>
<evidence type="ECO:0000313" key="1">
    <source>
        <dbReference type="EMBL" id="CAG5010817.1"/>
    </source>
</evidence>
<evidence type="ECO:0000313" key="2">
    <source>
        <dbReference type="Proteomes" id="UP000680038"/>
    </source>
</evidence>
<sequence>MNEDADKTQLFDLRRPGNPSTHNFDYLGYKFSFGFDSTSKPMPLKVKMSTRKFARYKSRIDLASALYLKTASKNKKTARSLLRKRLRFLTSNFRLINNKKNILAGIYYGNSLINSQDDLYELDSHLKNILSNSGLPQNVVEKILSSYSFVAGFSPHSVVKFKSSDYKDIKKGWI</sequence>
<name>A0A916JGP1_9BACT</name>
<protein>
    <submittedName>
        <fullName evidence="1">Uncharacterized protein</fullName>
    </submittedName>
</protein>
<accession>A0A916JGP1</accession>
<keyword evidence="2" id="KW-1185">Reference proteome</keyword>
<gene>
    <name evidence="1" type="ORF">DYBT9275_04822</name>
</gene>
<dbReference type="Proteomes" id="UP000680038">
    <property type="component" value="Unassembled WGS sequence"/>
</dbReference>
<dbReference type="EMBL" id="CAJRAF010000002">
    <property type="protein sequence ID" value="CAG5010817.1"/>
    <property type="molecule type" value="Genomic_DNA"/>
</dbReference>
<proteinExistence type="predicted"/>